<comment type="caution">
    <text evidence="1">The sequence shown here is derived from an EMBL/GenBank/DDBJ whole genome shotgun (WGS) entry which is preliminary data.</text>
</comment>
<organism evidence="1 2">
    <name type="scientific">Candidozyma auris</name>
    <name type="common">Yeast</name>
    <name type="synonym">Candida auris</name>
    <dbReference type="NCBI Taxonomy" id="498019"/>
    <lineage>
        <taxon>Eukaryota</taxon>
        <taxon>Fungi</taxon>
        <taxon>Dikarya</taxon>
        <taxon>Ascomycota</taxon>
        <taxon>Saccharomycotina</taxon>
        <taxon>Pichiomycetes</taxon>
        <taxon>Metschnikowiaceae</taxon>
        <taxon>Candidozyma</taxon>
    </lineage>
</organism>
<evidence type="ECO:0000313" key="2">
    <source>
        <dbReference type="Proteomes" id="UP000037122"/>
    </source>
</evidence>
<accession>A0A0L0P6S9</accession>
<protein>
    <submittedName>
        <fullName evidence="1">Uncharacterized protein</fullName>
    </submittedName>
</protein>
<reference evidence="2" key="1">
    <citation type="journal article" date="2015" name="BMC Genomics">
        <title>Draft genome of a commonly misdiagnosed multidrug resistant pathogen Candida auris.</title>
        <authorList>
            <person name="Chatterjee S."/>
            <person name="Alampalli S.V."/>
            <person name="Nageshan R.K."/>
            <person name="Chettiar S.T."/>
            <person name="Joshi S."/>
            <person name="Tatu U.S."/>
        </authorList>
    </citation>
    <scope>NUCLEOTIDE SEQUENCE [LARGE SCALE GENOMIC DNA]</scope>
    <source>
        <strain evidence="2">6684</strain>
    </source>
</reference>
<name>A0A0L0P6S9_CANAR</name>
<dbReference type="EMBL" id="LGST01000008">
    <property type="protein sequence ID" value="KNE01741.1"/>
    <property type="molecule type" value="Genomic_DNA"/>
</dbReference>
<gene>
    <name evidence="1" type="ORF">QG37_01076</name>
</gene>
<sequence>MSRDEILPVKPLVGVCWMDMVLWKKRFLMKKIKVGENTGLYTLRKRVYRCGGRMFW</sequence>
<dbReference type="AlphaFoldDB" id="A0A0L0P6S9"/>
<dbReference type="VEuPathDB" id="FungiDB:QG37_01076"/>
<dbReference type="Proteomes" id="UP000037122">
    <property type="component" value="Unassembled WGS sequence"/>
</dbReference>
<evidence type="ECO:0000313" key="1">
    <source>
        <dbReference type="EMBL" id="KNE01741.1"/>
    </source>
</evidence>
<proteinExistence type="predicted"/>